<dbReference type="AlphaFoldDB" id="A0A1T4RN33"/>
<dbReference type="InterPro" id="IPR037066">
    <property type="entry name" value="Plug_dom_sf"/>
</dbReference>
<proteinExistence type="predicted"/>
<dbReference type="InterPro" id="IPR008969">
    <property type="entry name" value="CarboxyPept-like_regulatory"/>
</dbReference>
<dbReference type="SUPFAM" id="SSF49464">
    <property type="entry name" value="Carboxypeptidase regulatory domain-like"/>
    <property type="match status" value="1"/>
</dbReference>
<feature type="domain" description="Outer membrane protein beta-barrel" evidence="4">
    <location>
        <begin position="386"/>
        <end position="769"/>
    </location>
</feature>
<dbReference type="SUPFAM" id="SSF56935">
    <property type="entry name" value="Porins"/>
    <property type="match status" value="1"/>
</dbReference>
<keyword evidence="3" id="KW-0998">Cell outer membrane</keyword>
<dbReference type="GO" id="GO:0009279">
    <property type="term" value="C:cell outer membrane"/>
    <property type="evidence" value="ECO:0007669"/>
    <property type="project" value="UniProtKB-SubCell"/>
</dbReference>
<comment type="subcellular location">
    <subcellularLocation>
        <location evidence="1">Cell outer membrane</location>
    </subcellularLocation>
</comment>
<evidence type="ECO:0000256" key="3">
    <source>
        <dbReference type="ARBA" id="ARBA00023237"/>
    </source>
</evidence>
<dbReference type="InterPro" id="IPR041700">
    <property type="entry name" value="OMP_b-brl_3"/>
</dbReference>
<keyword evidence="5" id="KW-0675">Receptor</keyword>
<name>A0A1T4RN33_9BACT</name>
<dbReference type="STRING" id="28136.SAMN02745202_02357"/>
<protein>
    <submittedName>
        <fullName evidence="5">Outer membrane receptor proteins, mostly Fe transport</fullName>
    </submittedName>
</protein>
<dbReference type="Gene3D" id="2.170.130.10">
    <property type="entry name" value="TonB-dependent receptor, plug domain"/>
    <property type="match status" value="1"/>
</dbReference>
<dbReference type="Proteomes" id="UP000190065">
    <property type="component" value="Unassembled WGS sequence"/>
</dbReference>
<evidence type="ECO:0000313" key="5">
    <source>
        <dbReference type="EMBL" id="SKA17379.1"/>
    </source>
</evidence>
<reference evidence="5 6" key="1">
    <citation type="submission" date="2017-02" db="EMBL/GenBank/DDBJ databases">
        <authorList>
            <person name="Peterson S.W."/>
        </authorList>
    </citation>
    <scope>NUCLEOTIDE SEQUENCE [LARGE SCALE GENOMIC DNA]</scope>
    <source>
        <strain evidence="5 6">ATCC 43324</strain>
    </source>
</reference>
<sequence>MHDIFFAEPPILICKHNINMQKMLLLFVLFMVQTVHGQTLSGTVSDAHHAPIAFANIVVLSPDDSTFVSGTTSQADGSFTLTSIQKGQLLKVSCIGYEPFTTIYGGTSPLHITLADATKLLSEVVVKSKRPQTQFKGEGMLTTIAGSLLAKTTSMEQLLNNIPQVSARNGTLEVFGRGTPEVYINNRKMQDNNELTRLQPSEIKTIEVITNPGVRYNAQVKSVIRITTKKLYGEGWGIDAQTSVGINDQTRTSGTEAVNLNYRQAKWELSATLSGNYTHRPDDKDFSQHTFLADTWQQDTHLTQEYTNISHYTRLAGSYLFSVNHTLGASISYFRYARNHGEGDMATTSLKNQLPIDQTATHYSAAERPQNASSNVYYVGKIGKVSIDFNTDFFWSGRKSQMYNHERYTPTGMPTTEDWVNSDRRVYARLLASKLVVAWPLCSGKLTLGSEYSTSKRKSRYTLLPQHLVDNEQSRIRENMTSAFFDYNRNFGKLYLQAGLRYEYIDFNYYAHGIYRPAQSKNYGKWFPSLTLSMPVGTTEMQLTYATDINRPDYEQLREGIQYDNRYTYEAGNPFLQPTISRNLGYALSWKWILFNAQYAHVSDDIYEFSRIYRGNPQLLLNQPENVAGYNRLQTSLSLRPKWGIWSPRLEASLSKQWMHLDIHEGALPNHPVASFRLNNVLDGKWGTFSLLTTLRTRGNEGNVFYCKPRCTIDISLYKALLQQRLSLQFYASNLFHTGKDSYEFYSGTAVTTRVTEFPSTAYWLTVRYRFNTTNSRYKGTGAGQSQRNRM</sequence>
<dbReference type="EMBL" id="FUXK01000036">
    <property type="protein sequence ID" value="SKA17379.1"/>
    <property type="molecule type" value="Genomic_DNA"/>
</dbReference>
<gene>
    <name evidence="5" type="ORF">SAMN02745202_02357</name>
</gene>
<evidence type="ECO:0000259" key="4">
    <source>
        <dbReference type="Pfam" id="PF14905"/>
    </source>
</evidence>
<dbReference type="eggNOG" id="COG4206">
    <property type="taxonomic scope" value="Bacteria"/>
</dbReference>
<evidence type="ECO:0000256" key="1">
    <source>
        <dbReference type="ARBA" id="ARBA00004442"/>
    </source>
</evidence>
<keyword evidence="2" id="KW-0472">Membrane</keyword>
<dbReference type="Pfam" id="PF14905">
    <property type="entry name" value="OMP_b-brl_3"/>
    <property type="match status" value="1"/>
</dbReference>
<dbReference type="InterPro" id="IPR036942">
    <property type="entry name" value="Beta-barrel_TonB_sf"/>
</dbReference>
<dbReference type="Pfam" id="PF13715">
    <property type="entry name" value="CarbopepD_reg_2"/>
    <property type="match status" value="1"/>
</dbReference>
<accession>A0A1T4RN33</accession>
<evidence type="ECO:0000313" key="6">
    <source>
        <dbReference type="Proteomes" id="UP000190065"/>
    </source>
</evidence>
<dbReference type="Gene3D" id="2.40.170.20">
    <property type="entry name" value="TonB-dependent receptor, beta-barrel domain"/>
    <property type="match status" value="1"/>
</dbReference>
<evidence type="ECO:0000256" key="2">
    <source>
        <dbReference type="ARBA" id="ARBA00023136"/>
    </source>
</evidence>
<organism evidence="5 6">
    <name type="scientific">Segatella oulorum</name>
    <dbReference type="NCBI Taxonomy" id="28136"/>
    <lineage>
        <taxon>Bacteria</taxon>
        <taxon>Pseudomonadati</taxon>
        <taxon>Bacteroidota</taxon>
        <taxon>Bacteroidia</taxon>
        <taxon>Bacteroidales</taxon>
        <taxon>Prevotellaceae</taxon>
        <taxon>Segatella</taxon>
    </lineage>
</organism>